<dbReference type="Proteomes" id="UP000237718">
    <property type="component" value="Unassembled WGS sequence"/>
</dbReference>
<evidence type="ECO:0000313" key="2">
    <source>
        <dbReference type="EMBL" id="PRZ45479.1"/>
    </source>
</evidence>
<dbReference type="InterPro" id="IPR010466">
    <property type="entry name" value="DUF1058"/>
</dbReference>
<dbReference type="Pfam" id="PF06347">
    <property type="entry name" value="SH3_4"/>
    <property type="match status" value="2"/>
</dbReference>
<gene>
    <name evidence="2" type="ORF">CLV89_11563</name>
</gene>
<proteinExistence type="predicted"/>
<feature type="region of interest" description="Disordered" evidence="1">
    <location>
        <begin position="1"/>
        <end position="22"/>
    </location>
</feature>
<dbReference type="Gene3D" id="2.30.30.40">
    <property type="entry name" value="SH3 Domains"/>
    <property type="match status" value="1"/>
</dbReference>
<dbReference type="AlphaFoldDB" id="A0A2T1AA59"/>
<protein>
    <submittedName>
        <fullName evidence="2">SH3-like domain-containing protein</fullName>
    </submittedName>
</protein>
<sequence length="195" mass="21298">MGIEAVQKTNRTQRRGRASGAGGLTRRGLGAVLLVAIAMAGDIGVAAQEATVQKRGPVTNLPLPRFVSMKAAEGNVRRGPSLTHRIDWVFKRRSMPLEIIAEYGHWRRVRDRDGAGGWVHYALLSGIRTVLVEEDMLRVRARPEENAPVMAAFELGVVAQLGACEPKWCEISAGGHSGWALKDKLWGVGPDELRE</sequence>
<name>A0A2T1AA59_TRISK</name>
<reference evidence="2 3" key="1">
    <citation type="submission" date="2018-03" db="EMBL/GenBank/DDBJ databases">
        <title>Genomic Encyclopedia of Archaeal and Bacterial Type Strains, Phase II (KMG-II): from individual species to whole genera.</title>
        <authorList>
            <person name="Goeker M."/>
        </authorList>
    </citation>
    <scope>NUCLEOTIDE SEQUENCE [LARGE SCALE GENOMIC DNA]</scope>
    <source>
        <strain evidence="2 3">DSM 25328</strain>
    </source>
</reference>
<dbReference type="EMBL" id="PVUF01000015">
    <property type="protein sequence ID" value="PRZ45479.1"/>
    <property type="molecule type" value="Genomic_DNA"/>
</dbReference>
<comment type="caution">
    <text evidence="2">The sequence shown here is derived from an EMBL/GenBank/DDBJ whole genome shotgun (WGS) entry which is preliminary data.</text>
</comment>
<organism evidence="2 3">
    <name type="scientific">Tritonibacter scottomollicae</name>
    <name type="common">Epibacterium scottomollicae</name>
    <dbReference type="NCBI Taxonomy" id="483013"/>
    <lineage>
        <taxon>Bacteria</taxon>
        <taxon>Pseudomonadati</taxon>
        <taxon>Pseudomonadota</taxon>
        <taxon>Alphaproteobacteria</taxon>
        <taxon>Rhodobacterales</taxon>
        <taxon>Paracoccaceae</taxon>
        <taxon>Tritonibacter</taxon>
    </lineage>
</organism>
<evidence type="ECO:0000313" key="3">
    <source>
        <dbReference type="Proteomes" id="UP000237718"/>
    </source>
</evidence>
<evidence type="ECO:0000256" key="1">
    <source>
        <dbReference type="SAM" id="MobiDB-lite"/>
    </source>
</evidence>
<accession>A0A2T1AA59</accession>